<name>A0A8T3B0U4_DENNO</name>
<accession>A0A8T3B0U4</accession>
<evidence type="ECO:0000259" key="1">
    <source>
        <dbReference type="PROSITE" id="PS50878"/>
    </source>
</evidence>
<sequence length="861" mass="98840">MTDHINTLQAKQLACLSQLNDQNNICSSSLELKNVNLQLEAASSMWFSWVNQRAKTTWLTQGEDDLKFLYSRIRMRRSYKKTAIALAMANQGISVSEAIKESISYFQSLFNAPHLSDFDINYFPPGIVIDSDYTFNLTAPFSDSEIKKVVFKGSSNSTPGPDGFNFEFYKSTWVLIGTSVCNAIKGFFHNAYIPRTIKATAITLILKSTNAESIGDFRPIALCNTLYKIIAKLLAERMKPIMPKIIKENQAGFIKKRISTDNVILANEILQFSRKSSNIRLMCVKYDIKKAFDSVSRHFLLARMKQKGFPNSFIKWIEACILDVWFSLCMDGSLEGFFQSSSRLRQGCPLSPYLFSIVMDGLSCLLDSNLLEQYFEGFSFGNFRLTHLLYADDLIIFGKAEVDNCIKLSNILKEFSRATGLHVNFGKSSVILPPNCINSEDLCSALNISAASSFMTYLGIPLSPFHPKISCFSKLMESIIKKLSGWKAKALSFAGRLQFLMYTIWNTIAYWIRGSIIPKTILKQIDRLCAKFLFFGDLNKKKLHLISWEKTCKPKEFGGIGLPSLQSLQFCFNCSLILRIYNEKSPLSSWLLHLHVSPWKDPVSKASKYWNNICRDANLAKAKFHFNVSVNSNVALFWDHWVKDSCIKEIDVLQPLLSVFPVNERINVIMNGYAWVLPEHLPLAVRDYLSHIPIFSADQDTIHWDDVKACWHKNFRDYFHIHDVNVNWWEFVWHKHYILRYSSYCWMALSGGLKTADSLLARNISVDPICALCNSHAESINHLFFECDYSFTILSKLISNLGFLLLGPSVLQIFEYIKETRDKNKDFYYLLICSSIYYIWRERNDRNFGNSAFFHFFITEN</sequence>
<dbReference type="PANTHER" id="PTHR33116:SF66">
    <property type="entry name" value="REVERSE TRANSCRIPTASE ZINC-BINDING DOMAIN-CONTAINING PROTEIN"/>
    <property type="match status" value="1"/>
</dbReference>
<dbReference type="InterPro" id="IPR043502">
    <property type="entry name" value="DNA/RNA_pol_sf"/>
</dbReference>
<dbReference type="CDD" id="cd01650">
    <property type="entry name" value="RT_nLTR_like"/>
    <property type="match status" value="1"/>
</dbReference>
<dbReference type="InterPro" id="IPR000477">
    <property type="entry name" value="RT_dom"/>
</dbReference>
<dbReference type="PANTHER" id="PTHR33116">
    <property type="entry name" value="REVERSE TRANSCRIPTASE ZINC-BINDING DOMAIN-CONTAINING PROTEIN-RELATED-RELATED"/>
    <property type="match status" value="1"/>
</dbReference>
<gene>
    <name evidence="2" type="ORF">KFK09_017372</name>
</gene>
<dbReference type="Pfam" id="PF13966">
    <property type="entry name" value="zf-RVT"/>
    <property type="match status" value="1"/>
</dbReference>
<feature type="domain" description="Reverse transcriptase" evidence="1">
    <location>
        <begin position="186"/>
        <end position="462"/>
    </location>
</feature>
<protein>
    <recommendedName>
        <fullName evidence="1">Reverse transcriptase domain-containing protein</fullName>
    </recommendedName>
</protein>
<dbReference type="SUPFAM" id="SSF56672">
    <property type="entry name" value="DNA/RNA polymerases"/>
    <property type="match status" value="1"/>
</dbReference>
<dbReference type="SMR" id="A0A8T3B0U4"/>
<dbReference type="InterPro" id="IPR026960">
    <property type="entry name" value="RVT-Znf"/>
</dbReference>
<dbReference type="Pfam" id="PF00078">
    <property type="entry name" value="RVT_1"/>
    <property type="match status" value="1"/>
</dbReference>
<proteinExistence type="predicted"/>
<evidence type="ECO:0000313" key="2">
    <source>
        <dbReference type="EMBL" id="KAI0502423.1"/>
    </source>
</evidence>
<keyword evidence="3" id="KW-1185">Reference proteome</keyword>
<dbReference type="Proteomes" id="UP000829196">
    <property type="component" value="Unassembled WGS sequence"/>
</dbReference>
<organism evidence="2 3">
    <name type="scientific">Dendrobium nobile</name>
    <name type="common">Orchid</name>
    <dbReference type="NCBI Taxonomy" id="94219"/>
    <lineage>
        <taxon>Eukaryota</taxon>
        <taxon>Viridiplantae</taxon>
        <taxon>Streptophyta</taxon>
        <taxon>Embryophyta</taxon>
        <taxon>Tracheophyta</taxon>
        <taxon>Spermatophyta</taxon>
        <taxon>Magnoliopsida</taxon>
        <taxon>Liliopsida</taxon>
        <taxon>Asparagales</taxon>
        <taxon>Orchidaceae</taxon>
        <taxon>Epidendroideae</taxon>
        <taxon>Malaxideae</taxon>
        <taxon>Dendrobiinae</taxon>
        <taxon>Dendrobium</taxon>
    </lineage>
</organism>
<evidence type="ECO:0000313" key="3">
    <source>
        <dbReference type="Proteomes" id="UP000829196"/>
    </source>
</evidence>
<dbReference type="PROSITE" id="PS50878">
    <property type="entry name" value="RT_POL"/>
    <property type="match status" value="1"/>
</dbReference>
<reference evidence="2" key="1">
    <citation type="journal article" date="2022" name="Front. Genet.">
        <title>Chromosome-Scale Assembly of the Dendrobium nobile Genome Provides Insights Into the Molecular Mechanism of the Biosynthesis of the Medicinal Active Ingredient of Dendrobium.</title>
        <authorList>
            <person name="Xu Q."/>
            <person name="Niu S.-C."/>
            <person name="Li K.-L."/>
            <person name="Zheng P.-J."/>
            <person name="Zhang X.-J."/>
            <person name="Jia Y."/>
            <person name="Liu Y."/>
            <person name="Niu Y.-X."/>
            <person name="Yu L.-H."/>
            <person name="Chen D.-F."/>
            <person name="Zhang G.-Q."/>
        </authorList>
    </citation>
    <scope>NUCLEOTIDE SEQUENCE</scope>
    <source>
        <tissue evidence="2">Leaf</tissue>
    </source>
</reference>
<dbReference type="EMBL" id="JAGYWB010000012">
    <property type="protein sequence ID" value="KAI0502423.1"/>
    <property type="molecule type" value="Genomic_DNA"/>
</dbReference>
<dbReference type="AlphaFoldDB" id="A0A8T3B0U4"/>
<dbReference type="OrthoDB" id="1108117at2759"/>
<comment type="caution">
    <text evidence="2">The sequence shown here is derived from an EMBL/GenBank/DDBJ whole genome shotgun (WGS) entry which is preliminary data.</text>
</comment>